<dbReference type="OrthoDB" id="5179380at2"/>
<dbReference type="SUPFAM" id="SSF58104">
    <property type="entry name" value="Methyl-accepting chemotaxis protein (MCP) signaling domain"/>
    <property type="match status" value="1"/>
</dbReference>
<dbReference type="GO" id="GO:0007165">
    <property type="term" value="P:signal transduction"/>
    <property type="evidence" value="ECO:0007669"/>
    <property type="project" value="UniProtKB-KW"/>
</dbReference>
<keyword evidence="3" id="KW-0812">Transmembrane</keyword>
<dbReference type="Gene3D" id="1.10.287.950">
    <property type="entry name" value="Methyl-accepting chemotaxis protein"/>
    <property type="match status" value="1"/>
</dbReference>
<evidence type="ECO:0000313" key="5">
    <source>
        <dbReference type="EMBL" id="OSQ43807.1"/>
    </source>
</evidence>
<accession>A0A1Y2L9A9</accession>
<feature type="transmembrane region" description="Helical" evidence="3">
    <location>
        <begin position="37"/>
        <end position="57"/>
    </location>
</feature>
<reference evidence="5 6" key="1">
    <citation type="submission" date="2014-03" db="EMBL/GenBank/DDBJ databases">
        <title>The draft genome sequence of Thalassospira alkalitolerans JCM 18968.</title>
        <authorList>
            <person name="Lai Q."/>
            <person name="Shao Z."/>
        </authorList>
    </citation>
    <scope>NUCLEOTIDE SEQUENCE [LARGE SCALE GENOMIC DNA]</scope>
    <source>
        <strain evidence="5 6">JCM 18968</strain>
    </source>
</reference>
<feature type="transmembrane region" description="Helical" evidence="3">
    <location>
        <begin position="12"/>
        <end position="31"/>
    </location>
</feature>
<protein>
    <recommendedName>
        <fullName evidence="4">Methyl-accepting transducer domain-containing protein</fullName>
    </recommendedName>
</protein>
<sequence length="442" mass="46889">MINLFSLSNLRLFLVSATFLAGVFLGGLMLYPEQAQAISLIASMCLLVLAVIGIIAITRHKKVIDELHDIVHDAADGKMGVRVNYRQEKGYLGPLQNAVNQLLDLTEAFAKEAAGAMGHASRGAYYRKILPKGLRGDLVGYAGTVNAALDAMDEKTRNFNDSAGRIGDDIQSVVGSVSNSARQLSDSSDFLSRQVSRIADQANDMRVAADDSSEALNGIAVATEQFSASIRQIGAQIDGSAQLAEVAVSRARLADDHITRLDEMALRVTKVIELITDVADQTNLLALNATIEAARAGEAGKGFAVVATEVKNLASQTSRAAEQVIGEIGEMQNMTREAVSSVREINEKIGEIDSGARLVAEAAREQTKVVGAISDRIEQAVQRMHTIATILAEVANGTTESGSVVLQLHGEATNLLGQADSLDGDVRRFIGQVLAIPDAAPA</sequence>
<evidence type="ECO:0000313" key="6">
    <source>
        <dbReference type="Proteomes" id="UP000193396"/>
    </source>
</evidence>
<comment type="caution">
    <text evidence="5">The sequence shown here is derived from an EMBL/GenBank/DDBJ whole genome shotgun (WGS) entry which is preliminary data.</text>
</comment>
<dbReference type="GO" id="GO:0016020">
    <property type="term" value="C:membrane"/>
    <property type="evidence" value="ECO:0007669"/>
    <property type="project" value="InterPro"/>
</dbReference>
<evidence type="ECO:0000256" key="2">
    <source>
        <dbReference type="PROSITE-ProRule" id="PRU00284"/>
    </source>
</evidence>
<name>A0A1Y2L9A9_9PROT</name>
<dbReference type="Proteomes" id="UP000193396">
    <property type="component" value="Unassembled WGS sequence"/>
</dbReference>
<organism evidence="5 6">
    <name type="scientific">Thalassospira alkalitolerans</name>
    <dbReference type="NCBI Taxonomy" id="1293890"/>
    <lineage>
        <taxon>Bacteria</taxon>
        <taxon>Pseudomonadati</taxon>
        <taxon>Pseudomonadota</taxon>
        <taxon>Alphaproteobacteria</taxon>
        <taxon>Rhodospirillales</taxon>
        <taxon>Thalassospiraceae</taxon>
        <taxon>Thalassospira</taxon>
    </lineage>
</organism>
<keyword evidence="3" id="KW-0472">Membrane</keyword>
<feature type="domain" description="Methyl-accepting transducer" evidence="4">
    <location>
        <begin position="180"/>
        <end position="409"/>
    </location>
</feature>
<evidence type="ECO:0000256" key="3">
    <source>
        <dbReference type="SAM" id="Phobius"/>
    </source>
</evidence>
<keyword evidence="3" id="KW-1133">Transmembrane helix</keyword>
<keyword evidence="6" id="KW-1185">Reference proteome</keyword>
<dbReference type="InterPro" id="IPR004089">
    <property type="entry name" value="MCPsignal_dom"/>
</dbReference>
<proteinExistence type="predicted"/>
<keyword evidence="1 2" id="KW-0807">Transducer</keyword>
<dbReference type="PROSITE" id="PS50111">
    <property type="entry name" value="CHEMOTAXIS_TRANSDUC_2"/>
    <property type="match status" value="1"/>
</dbReference>
<dbReference type="RefSeq" id="WP_085620887.1">
    <property type="nucleotide sequence ID" value="NZ_JFKB01000022.1"/>
</dbReference>
<dbReference type="PANTHER" id="PTHR32089:SF112">
    <property type="entry name" value="LYSOZYME-LIKE PROTEIN-RELATED"/>
    <property type="match status" value="1"/>
</dbReference>
<evidence type="ECO:0000259" key="4">
    <source>
        <dbReference type="PROSITE" id="PS50111"/>
    </source>
</evidence>
<dbReference type="EMBL" id="JFKB01000022">
    <property type="protein sequence ID" value="OSQ43807.1"/>
    <property type="molecule type" value="Genomic_DNA"/>
</dbReference>
<dbReference type="STRING" id="1293890.TALK_19750"/>
<dbReference type="PANTHER" id="PTHR32089">
    <property type="entry name" value="METHYL-ACCEPTING CHEMOTAXIS PROTEIN MCPB"/>
    <property type="match status" value="1"/>
</dbReference>
<dbReference type="Pfam" id="PF00015">
    <property type="entry name" value="MCPsignal"/>
    <property type="match status" value="1"/>
</dbReference>
<gene>
    <name evidence="5" type="ORF">TALK_19750</name>
</gene>
<dbReference type="SMART" id="SM00283">
    <property type="entry name" value="MA"/>
    <property type="match status" value="1"/>
</dbReference>
<dbReference type="AlphaFoldDB" id="A0A1Y2L9A9"/>
<evidence type="ECO:0000256" key="1">
    <source>
        <dbReference type="ARBA" id="ARBA00023224"/>
    </source>
</evidence>